<dbReference type="EMBL" id="NUEQ01000007">
    <property type="protein sequence ID" value="PEJ36962.1"/>
    <property type="molecule type" value="Genomic_DNA"/>
</dbReference>
<dbReference type="GO" id="GO:0042956">
    <property type="term" value="P:maltodextrin transmembrane transport"/>
    <property type="evidence" value="ECO:0007669"/>
    <property type="project" value="TreeGrafter"/>
</dbReference>
<dbReference type="Proteomes" id="UP000260457">
    <property type="component" value="Chromosome"/>
</dbReference>
<evidence type="ECO:0000313" key="6">
    <source>
        <dbReference type="EMBL" id="PEJ36962.1"/>
    </source>
</evidence>
<protein>
    <submittedName>
        <fullName evidence="6">Cyclodextrin-binding protein</fullName>
    </submittedName>
    <submittedName>
        <fullName evidence="5">Extracellular solute-binding protein</fullName>
    </submittedName>
</protein>
<dbReference type="Gene3D" id="3.40.190.10">
    <property type="entry name" value="Periplasmic binding protein-like II"/>
    <property type="match status" value="2"/>
</dbReference>
<dbReference type="EMBL" id="CP030926">
    <property type="protein sequence ID" value="AXN41846.1"/>
    <property type="molecule type" value="Genomic_DNA"/>
</dbReference>
<dbReference type="GO" id="GO:0015768">
    <property type="term" value="P:maltose transport"/>
    <property type="evidence" value="ECO:0007669"/>
    <property type="project" value="TreeGrafter"/>
</dbReference>
<dbReference type="SUPFAM" id="SSF53850">
    <property type="entry name" value="Periplasmic binding protein-like II"/>
    <property type="match status" value="1"/>
</dbReference>
<dbReference type="PROSITE" id="PS51257">
    <property type="entry name" value="PROKAR_LIPOPROTEIN"/>
    <property type="match status" value="1"/>
</dbReference>
<keyword evidence="8" id="KW-1185">Reference proteome</keyword>
<proteinExistence type="inferred from homology"/>
<reference evidence="6 7" key="1">
    <citation type="submission" date="2017-09" db="EMBL/GenBank/DDBJ databases">
        <title>Large-scale bioinformatics analysis of Bacillus genomes uncovers conserved roles of natural products in bacterial physiology.</title>
        <authorList>
            <consortium name="Agbiome Team Llc"/>
            <person name="Bleich R.M."/>
            <person name="Kirk G.J."/>
            <person name="Santa Maria K.C."/>
            <person name="Allen S.E."/>
            <person name="Farag S."/>
            <person name="Shank E.A."/>
            <person name="Bowers A."/>
        </authorList>
    </citation>
    <scope>NUCLEOTIDE SEQUENCE [LARGE SCALE GENOMIC DNA]</scope>
    <source>
        <strain evidence="6 7">AFS003229</strain>
    </source>
</reference>
<comment type="similarity">
    <text evidence="1">Belongs to the bacterial solute-binding protein 1 family.</text>
</comment>
<evidence type="ECO:0000256" key="3">
    <source>
        <dbReference type="ARBA" id="ARBA00022729"/>
    </source>
</evidence>
<gene>
    <name evidence="6" type="ORF">CN689_03385</name>
    <name evidence="5" type="ORF">DTO10_18495</name>
</gene>
<dbReference type="GO" id="GO:0055052">
    <property type="term" value="C:ATP-binding cassette (ABC) transporter complex, substrate-binding subunit-containing"/>
    <property type="evidence" value="ECO:0007669"/>
    <property type="project" value="TreeGrafter"/>
</dbReference>
<dbReference type="AlphaFoldDB" id="A0AAX0S9I5"/>
<evidence type="ECO:0000256" key="4">
    <source>
        <dbReference type="SAM" id="SignalP"/>
    </source>
</evidence>
<accession>A0AAX0S9I5</accession>
<evidence type="ECO:0000313" key="8">
    <source>
        <dbReference type="Proteomes" id="UP000260457"/>
    </source>
</evidence>
<dbReference type="PANTHER" id="PTHR30061">
    <property type="entry name" value="MALTOSE-BINDING PERIPLASMIC PROTEIN"/>
    <property type="match status" value="1"/>
</dbReference>
<dbReference type="KEGG" id="pbut:DTO10_18495"/>
<dbReference type="Proteomes" id="UP000220106">
    <property type="component" value="Unassembled WGS sequence"/>
</dbReference>
<organism evidence="6 7">
    <name type="scientific">Peribacillus butanolivorans</name>
    <dbReference type="NCBI Taxonomy" id="421767"/>
    <lineage>
        <taxon>Bacteria</taxon>
        <taxon>Bacillati</taxon>
        <taxon>Bacillota</taxon>
        <taxon>Bacilli</taxon>
        <taxon>Bacillales</taxon>
        <taxon>Bacillaceae</taxon>
        <taxon>Peribacillus</taxon>
    </lineage>
</organism>
<keyword evidence="2" id="KW-0813">Transport</keyword>
<reference evidence="5 8" key="2">
    <citation type="submission" date="2018-07" db="EMBL/GenBank/DDBJ databases">
        <title>The molecular basis for the intramolecular migration of carboxyl group in the catabolism of para-hydroxybenzoate via gentisate.</title>
        <authorList>
            <person name="Zhao H."/>
            <person name="Xu Y."/>
            <person name="Lin S."/>
            <person name="Spain J.C."/>
            <person name="Zhou N.-Y."/>
        </authorList>
    </citation>
    <scope>NUCLEOTIDE SEQUENCE [LARGE SCALE GENOMIC DNA]</scope>
    <source>
        <strain evidence="5 8">PHB-7a</strain>
    </source>
</reference>
<evidence type="ECO:0000256" key="1">
    <source>
        <dbReference type="ARBA" id="ARBA00008520"/>
    </source>
</evidence>
<dbReference type="GO" id="GO:1901982">
    <property type="term" value="F:maltose binding"/>
    <property type="evidence" value="ECO:0007669"/>
    <property type="project" value="TreeGrafter"/>
</dbReference>
<sequence length="414" mass="47021">MKKLIFHLFMSMFLIVIGSACESSSELESKIVKENKKIEKEDTNEAKPEKLIVWEEKGKANGLKPAIEAFEKKYGIKVEYEEIEMANEMYEQLRRNGPIGKAPDVVTFSHEKVGQIVEEGLIQELKVNEDVLNTFIESSIRAEMYQGKVFGLPKSAVSSVLIYNKKLMANVPETMDDLYKKAKELRKGNVYGFYADWNDLYDAYGIMAGMGGYVFKEKDGNLDPSNIGLNNKSAVKGAKYIQKWYKADVMPKGDEAGIEKLFIEGKLASFMSKGSTLSDRKNTGVAPLPVLPNGQPMKTFMDIKGWHVTAFTKYPYWSTKLVEFLTKDKYAMLRYEKTGEIPPVKSIMNNEAINENERAQALSIQLQYAEPVPNIREMNEVWKPMKSAMKEIASGKSKPKRTLDEAVKRIKKEY</sequence>
<dbReference type="PANTHER" id="PTHR30061:SF50">
    <property type="entry name" value="MALTOSE_MALTODEXTRIN-BINDING PERIPLASMIC PROTEIN"/>
    <property type="match status" value="1"/>
</dbReference>
<dbReference type="InterPro" id="IPR006059">
    <property type="entry name" value="SBP"/>
</dbReference>
<evidence type="ECO:0000313" key="5">
    <source>
        <dbReference type="EMBL" id="AXN41846.1"/>
    </source>
</evidence>
<evidence type="ECO:0000256" key="2">
    <source>
        <dbReference type="ARBA" id="ARBA00022448"/>
    </source>
</evidence>
<evidence type="ECO:0000313" key="7">
    <source>
        <dbReference type="Proteomes" id="UP000220106"/>
    </source>
</evidence>
<name>A0AAX0S9I5_9BACI</name>
<dbReference type="Pfam" id="PF13416">
    <property type="entry name" value="SBP_bac_8"/>
    <property type="match status" value="1"/>
</dbReference>
<keyword evidence="3 4" id="KW-0732">Signal</keyword>
<feature type="signal peptide" evidence="4">
    <location>
        <begin position="1"/>
        <end position="22"/>
    </location>
</feature>
<feature type="chain" id="PRO_5043353878" evidence="4">
    <location>
        <begin position="23"/>
        <end position="414"/>
    </location>
</feature>